<proteinExistence type="predicted"/>
<dbReference type="Proteomes" id="UP000198615">
    <property type="component" value="Unassembled WGS sequence"/>
</dbReference>
<evidence type="ECO:0000313" key="2">
    <source>
        <dbReference type="EMBL" id="SDF23771.1"/>
    </source>
</evidence>
<protein>
    <recommendedName>
        <fullName evidence="4">DUF2842 domain-containing protein</fullName>
    </recommendedName>
</protein>
<dbReference type="AlphaFoldDB" id="A0A8G2BF54"/>
<dbReference type="OrthoDB" id="7283648at2"/>
<comment type="caution">
    <text evidence="2">The sequence shown here is derived from an EMBL/GenBank/DDBJ whole genome shotgun (WGS) entry which is preliminary data.</text>
</comment>
<reference evidence="2 3" key="1">
    <citation type="submission" date="2016-10" db="EMBL/GenBank/DDBJ databases">
        <authorList>
            <person name="Varghese N."/>
            <person name="Submissions S."/>
        </authorList>
    </citation>
    <scope>NUCLEOTIDE SEQUENCE [LARGE SCALE GENOMIC DNA]</scope>
    <source>
        <strain evidence="2 3">DSM 18839</strain>
    </source>
</reference>
<evidence type="ECO:0008006" key="4">
    <source>
        <dbReference type="Google" id="ProtNLM"/>
    </source>
</evidence>
<keyword evidence="1" id="KW-0472">Membrane</keyword>
<sequence length="68" mass="7439">MRWRSPLAGLAIIAGLVLYVVAVVTLAEFVPDHVLAETLYYVVTGIVWIWPAVSVIGWARKDDGSQQG</sequence>
<keyword evidence="1" id="KW-0812">Transmembrane</keyword>
<feature type="transmembrane region" description="Helical" evidence="1">
    <location>
        <begin position="38"/>
        <end position="59"/>
    </location>
</feature>
<evidence type="ECO:0000256" key="1">
    <source>
        <dbReference type="SAM" id="Phobius"/>
    </source>
</evidence>
<evidence type="ECO:0000313" key="3">
    <source>
        <dbReference type="Proteomes" id="UP000198615"/>
    </source>
</evidence>
<dbReference type="RefSeq" id="WP_093148201.1">
    <property type="nucleotide sequence ID" value="NZ_FNBW01000002.1"/>
</dbReference>
<accession>A0A8G2BF54</accession>
<name>A0A8G2BF54_9PROT</name>
<dbReference type="InterPro" id="IPR021265">
    <property type="entry name" value="DUF2842"/>
</dbReference>
<organism evidence="2 3">
    <name type="scientific">Thalassobaculum litoreum DSM 18839</name>
    <dbReference type="NCBI Taxonomy" id="1123362"/>
    <lineage>
        <taxon>Bacteria</taxon>
        <taxon>Pseudomonadati</taxon>
        <taxon>Pseudomonadota</taxon>
        <taxon>Alphaproteobacteria</taxon>
        <taxon>Rhodospirillales</taxon>
        <taxon>Thalassobaculaceae</taxon>
        <taxon>Thalassobaculum</taxon>
    </lineage>
</organism>
<dbReference type="EMBL" id="FNBW01000002">
    <property type="protein sequence ID" value="SDF23771.1"/>
    <property type="molecule type" value="Genomic_DNA"/>
</dbReference>
<dbReference type="Pfam" id="PF11003">
    <property type="entry name" value="DUF2842"/>
    <property type="match status" value="1"/>
</dbReference>
<keyword evidence="1" id="KW-1133">Transmembrane helix</keyword>
<keyword evidence="3" id="KW-1185">Reference proteome</keyword>
<gene>
    <name evidence="2" type="ORF">SAMN05660686_00686</name>
</gene>